<name>A0ABN9VXL9_9DINO</name>
<evidence type="ECO:0000313" key="2">
    <source>
        <dbReference type="Proteomes" id="UP001189429"/>
    </source>
</evidence>
<evidence type="ECO:0008006" key="3">
    <source>
        <dbReference type="Google" id="ProtNLM"/>
    </source>
</evidence>
<gene>
    <name evidence="1" type="ORF">PCOR1329_LOCUS62176</name>
</gene>
<dbReference type="EMBL" id="CAUYUJ010017842">
    <property type="protein sequence ID" value="CAK0878387.1"/>
    <property type="molecule type" value="Genomic_DNA"/>
</dbReference>
<dbReference type="Proteomes" id="UP001189429">
    <property type="component" value="Unassembled WGS sequence"/>
</dbReference>
<keyword evidence="2" id="KW-1185">Reference proteome</keyword>
<sequence>MMDVRLLQLLAVLLLNGVLPVLSVGVFDLRLVSTEAFVLILPIVLRKALLPVSDVLRRAGVLDLRLANVMDVGSVQLRTIVVPQVPNVLHRARVLFHHLVQLVDGRLVPLPIIMLIHVARRSPTCCSEMKFSISDSPTWWT</sequence>
<evidence type="ECO:0000313" key="1">
    <source>
        <dbReference type="EMBL" id="CAK0878387.1"/>
    </source>
</evidence>
<proteinExistence type="predicted"/>
<protein>
    <recommendedName>
        <fullName evidence="3">Secreted protein</fullName>
    </recommendedName>
</protein>
<organism evidence="1 2">
    <name type="scientific">Prorocentrum cordatum</name>
    <dbReference type="NCBI Taxonomy" id="2364126"/>
    <lineage>
        <taxon>Eukaryota</taxon>
        <taxon>Sar</taxon>
        <taxon>Alveolata</taxon>
        <taxon>Dinophyceae</taxon>
        <taxon>Prorocentrales</taxon>
        <taxon>Prorocentraceae</taxon>
        <taxon>Prorocentrum</taxon>
    </lineage>
</organism>
<accession>A0ABN9VXL9</accession>
<comment type="caution">
    <text evidence="1">The sequence shown here is derived from an EMBL/GenBank/DDBJ whole genome shotgun (WGS) entry which is preliminary data.</text>
</comment>
<reference evidence="1" key="1">
    <citation type="submission" date="2023-10" db="EMBL/GenBank/DDBJ databases">
        <authorList>
            <person name="Chen Y."/>
            <person name="Shah S."/>
            <person name="Dougan E. K."/>
            <person name="Thang M."/>
            <person name="Chan C."/>
        </authorList>
    </citation>
    <scope>NUCLEOTIDE SEQUENCE [LARGE SCALE GENOMIC DNA]</scope>
</reference>